<keyword evidence="3" id="KW-0732">Signal</keyword>
<dbReference type="PIRSF" id="PIRSF002854">
    <property type="entry name" value="MetQ"/>
    <property type="match status" value="1"/>
</dbReference>
<dbReference type="Proteomes" id="UP001173801">
    <property type="component" value="Unassembled WGS sequence"/>
</dbReference>
<gene>
    <name evidence="7" type="ORF">NYG85_00280</name>
    <name evidence="8" type="ORF">NYG85_01355</name>
</gene>
<evidence type="ECO:0000256" key="5">
    <source>
        <dbReference type="ARBA" id="ARBA00023139"/>
    </source>
</evidence>
<evidence type="ECO:0000256" key="4">
    <source>
        <dbReference type="ARBA" id="ARBA00023136"/>
    </source>
</evidence>
<keyword evidence="5" id="KW-0564">Palmitate</keyword>
<keyword evidence="6" id="KW-0449">Lipoprotein</keyword>
<comment type="caution">
    <text evidence="8">The sequence shown here is derived from an EMBL/GenBank/DDBJ whole genome shotgun (WGS) entry which is preliminary data.</text>
</comment>
<evidence type="ECO:0000313" key="9">
    <source>
        <dbReference type="Proteomes" id="UP001173801"/>
    </source>
</evidence>
<dbReference type="EMBL" id="JANURM010000001">
    <property type="protein sequence ID" value="MDL0088023.1"/>
    <property type="molecule type" value="Genomic_DNA"/>
</dbReference>
<dbReference type="PROSITE" id="PS51257">
    <property type="entry name" value="PROKAR_LIPOPROTEIN"/>
    <property type="match status" value="1"/>
</dbReference>
<evidence type="ECO:0000313" key="8">
    <source>
        <dbReference type="EMBL" id="MDL0088023.1"/>
    </source>
</evidence>
<protein>
    <submittedName>
        <fullName evidence="8">MetQ/NlpA family ABC transporter substrate-binding protein</fullName>
    </submittedName>
</protein>
<evidence type="ECO:0000313" key="7">
    <source>
        <dbReference type="EMBL" id="MDL0087812.1"/>
    </source>
</evidence>
<dbReference type="InterPro" id="IPR004872">
    <property type="entry name" value="Lipoprotein_NlpA"/>
</dbReference>
<dbReference type="Gene3D" id="3.40.190.10">
    <property type="entry name" value="Periplasmic binding protein-like II"/>
    <property type="match status" value="2"/>
</dbReference>
<evidence type="ECO:0000256" key="2">
    <source>
        <dbReference type="ARBA" id="ARBA00008973"/>
    </source>
</evidence>
<name>A0ABT7HN34_9BACT</name>
<dbReference type="SUPFAM" id="SSF53850">
    <property type="entry name" value="Periplasmic binding protein-like II"/>
    <property type="match status" value="1"/>
</dbReference>
<dbReference type="PANTHER" id="PTHR30429:SF1">
    <property type="entry name" value="D-METHIONINE-BINDING LIPOPROTEIN METQ-RELATED"/>
    <property type="match status" value="1"/>
</dbReference>
<reference evidence="8" key="2">
    <citation type="journal article" date="2023" name="Microorganisms">
        <title>Isolation and Genomic Characteristics of Cat-Borne Campylobacter felis sp. nov. and Sheep-Borne Campylobacter ovis sp. nov.</title>
        <authorList>
            <person name="Wang H."/>
            <person name="Li Y."/>
            <person name="Gu Y."/>
            <person name="Zhou G."/>
            <person name="Chen X."/>
            <person name="Zhang X."/>
            <person name="Shao Z."/>
            <person name="Zhang J."/>
            <person name="Zhang M."/>
        </authorList>
    </citation>
    <scope>NUCLEOTIDE SEQUENCE</scope>
    <source>
        <strain evidence="8">PS10</strain>
    </source>
</reference>
<comment type="subcellular location">
    <subcellularLocation>
        <location evidence="1">Membrane</location>
        <topology evidence="1">Lipid-anchor</topology>
    </subcellularLocation>
</comment>
<evidence type="ECO:0000256" key="6">
    <source>
        <dbReference type="ARBA" id="ARBA00023288"/>
    </source>
</evidence>
<dbReference type="EMBL" id="JANURM010000001">
    <property type="protein sequence ID" value="MDL0087812.1"/>
    <property type="molecule type" value="Genomic_DNA"/>
</dbReference>
<reference evidence="8" key="1">
    <citation type="submission" date="2022-08" db="EMBL/GenBank/DDBJ databases">
        <authorList>
            <person name="Wang H."/>
        </authorList>
    </citation>
    <scope>NUCLEOTIDE SEQUENCE</scope>
    <source>
        <strain evidence="8">PS10</strain>
    </source>
</reference>
<organism evidence="8 9">
    <name type="scientific">Campylobacter gastrosuis</name>
    <dbReference type="NCBI Taxonomy" id="2974576"/>
    <lineage>
        <taxon>Bacteria</taxon>
        <taxon>Pseudomonadati</taxon>
        <taxon>Campylobacterota</taxon>
        <taxon>Epsilonproteobacteria</taxon>
        <taxon>Campylobacterales</taxon>
        <taxon>Campylobacteraceae</taxon>
        <taxon>Campylobacter</taxon>
    </lineage>
</organism>
<proteinExistence type="inferred from homology"/>
<comment type="similarity">
    <text evidence="2">Belongs to the NlpA lipoprotein family.</text>
</comment>
<keyword evidence="9" id="KW-1185">Reference proteome</keyword>
<evidence type="ECO:0000256" key="3">
    <source>
        <dbReference type="ARBA" id="ARBA00022729"/>
    </source>
</evidence>
<dbReference type="PANTHER" id="PTHR30429">
    <property type="entry name" value="D-METHIONINE-BINDING LIPOPROTEIN METQ"/>
    <property type="match status" value="1"/>
</dbReference>
<dbReference type="Pfam" id="PF03180">
    <property type="entry name" value="Lipoprotein_9"/>
    <property type="match status" value="1"/>
</dbReference>
<dbReference type="RefSeq" id="WP_284936545.1">
    <property type="nucleotide sequence ID" value="NZ_JANURM010000001.1"/>
</dbReference>
<keyword evidence="4" id="KW-0472">Membrane</keyword>
<evidence type="ECO:0000256" key="1">
    <source>
        <dbReference type="ARBA" id="ARBA00004635"/>
    </source>
</evidence>
<sequence>MKKFAFLVAFLAMILGCSSENKTQTIKIGATAGPHADVVEAVAREAKNHGIDIKVVEFSDYITPNQSLADGELDMVSYQHEPFLNNFNAQRKTNLKNIGRTILMRMGIYSDKFSSLNNLPQNAVVAIPNDPTNEGRALVLLQKAGLITLKAGLGFKATLSDIENNPKNLQFLELEAAQLPRSLSDADIAVITMNYVYSAGLDVAKTGLFFESDDEPLAVMILAVRGEDEKSETYQKIAKFFGSKSVKDYIEKTYKGTITSAIK</sequence>
<accession>A0ABT7HN34</accession>
<dbReference type="CDD" id="cd13526">
    <property type="entry name" value="PBP2_lipoprotein_MetQ_like"/>
    <property type="match status" value="1"/>
</dbReference>